<evidence type="ECO:0000259" key="5">
    <source>
        <dbReference type="PROSITE" id="PS50105"/>
    </source>
</evidence>
<dbReference type="InterPro" id="IPR004088">
    <property type="entry name" value="KH_dom_type_1"/>
</dbReference>
<feature type="domain" description="SAM" evidence="5">
    <location>
        <begin position="736"/>
        <end position="799"/>
    </location>
</feature>
<feature type="compositionally biased region" description="Polar residues" evidence="4">
    <location>
        <begin position="474"/>
        <end position="484"/>
    </location>
</feature>
<evidence type="ECO:0000313" key="6">
    <source>
        <dbReference type="EMBL" id="KAJ7380801.1"/>
    </source>
</evidence>
<comment type="similarity">
    <text evidence="1">Belongs to the BicC family.</text>
</comment>
<accession>A0A9X0CZ43</accession>
<organism evidence="6 7">
    <name type="scientific">Desmophyllum pertusum</name>
    <dbReference type="NCBI Taxonomy" id="174260"/>
    <lineage>
        <taxon>Eukaryota</taxon>
        <taxon>Metazoa</taxon>
        <taxon>Cnidaria</taxon>
        <taxon>Anthozoa</taxon>
        <taxon>Hexacorallia</taxon>
        <taxon>Scleractinia</taxon>
        <taxon>Caryophylliina</taxon>
        <taxon>Caryophylliidae</taxon>
        <taxon>Desmophyllum</taxon>
    </lineage>
</organism>
<dbReference type="Gene3D" id="1.10.150.50">
    <property type="entry name" value="Transcription Factor, Ets-1"/>
    <property type="match status" value="1"/>
</dbReference>
<dbReference type="SUPFAM" id="SSF54791">
    <property type="entry name" value="Eukaryotic type KH-domain (KH-domain type I)"/>
    <property type="match status" value="1"/>
</dbReference>
<keyword evidence="7" id="KW-1185">Reference proteome</keyword>
<dbReference type="Gene3D" id="3.30.310.270">
    <property type="match status" value="2"/>
</dbReference>
<dbReference type="InterPro" id="IPR004087">
    <property type="entry name" value="KH_dom"/>
</dbReference>
<feature type="compositionally biased region" description="Low complexity" evidence="4">
    <location>
        <begin position="485"/>
        <end position="505"/>
    </location>
</feature>
<dbReference type="GO" id="GO:0005737">
    <property type="term" value="C:cytoplasm"/>
    <property type="evidence" value="ECO:0007669"/>
    <property type="project" value="TreeGrafter"/>
</dbReference>
<dbReference type="SMART" id="SM00454">
    <property type="entry name" value="SAM"/>
    <property type="match status" value="1"/>
</dbReference>
<feature type="region of interest" description="Disordered" evidence="4">
    <location>
        <begin position="430"/>
        <end position="544"/>
    </location>
</feature>
<dbReference type="GO" id="GO:0003723">
    <property type="term" value="F:RNA binding"/>
    <property type="evidence" value="ECO:0007669"/>
    <property type="project" value="UniProtKB-UniRule"/>
</dbReference>
<dbReference type="EMBL" id="MU826352">
    <property type="protein sequence ID" value="KAJ7380801.1"/>
    <property type="molecule type" value="Genomic_DNA"/>
</dbReference>
<keyword evidence="2" id="KW-0677">Repeat</keyword>
<reference evidence="6" key="1">
    <citation type="submission" date="2023-01" db="EMBL/GenBank/DDBJ databases">
        <title>Genome assembly of the deep-sea coral Lophelia pertusa.</title>
        <authorList>
            <person name="Herrera S."/>
            <person name="Cordes E."/>
        </authorList>
    </citation>
    <scope>NUCLEOTIDE SEQUENCE</scope>
    <source>
        <strain evidence="6">USNM1676648</strain>
        <tissue evidence="6">Polyp</tissue>
    </source>
</reference>
<dbReference type="PANTHER" id="PTHR10627">
    <property type="entry name" value="SCP160"/>
    <property type="match status" value="1"/>
</dbReference>
<dbReference type="CDD" id="cd22421">
    <property type="entry name" value="KH-I_BICC1_rpt2"/>
    <property type="match status" value="1"/>
</dbReference>
<evidence type="ECO:0000313" key="7">
    <source>
        <dbReference type="Proteomes" id="UP001163046"/>
    </source>
</evidence>
<dbReference type="AlphaFoldDB" id="A0A9X0CZ43"/>
<gene>
    <name evidence="6" type="primary">BICC1_1</name>
    <name evidence="6" type="ORF">OS493_007183</name>
</gene>
<dbReference type="InterPro" id="IPR047554">
    <property type="entry name" value="BICC1_KH-I_rpt2"/>
</dbReference>
<sequence>MAVLDTKSSRVTLKMDVSHTDHSHIIGKGGGNIKRVMQDTGCHIHFPDSNRGATNEKSNQVSIAGQPLGVESARRHIRDLLPLVLTFELPLSGRLPSDANSPTIQHIAQSCNVTITFKQRPRAGSQTAIIRGSQQHIAGIKGCYCPSSGTFHSKNSFFSSSEHADRYCSSASLIYNWTKWNKHQTNHAEYWSKRKGTVFITGTVDSVINARSQLIDCLPLVLMFDLREEDGDADILSAKLSKIMEAYDVFVSVKPKPKQPSKSVIVKSAEKNVESMYFARLEILGLDGNENLAVSSTFSTPGLVNHRIPSPDNVTRNYFSMLNLSSSPPGYVHGHMNGHTSPISPANPSVTNPHPWFTTTMSPTSPTISNMIGGLVTSPMHPLINCSTAYPTNPPPPPGLGPPVTVASMPNNVPSAYLINYTGSTPGSDAYINSMSTGPVQSHLGKSQSQLSQRAGSPHGQRTPSPICPDTHMGQRTCSPVDRQSLSGSPMTRSSSGSLSPRSPTCTSPMTVEDDANHHSMASGNDLTDSIPYHDAKTHGSNGGVLNPVGSFASHASKRQTVQILSGAKNVNFRTSNSSLNSDPSESDDSLNSSLSLLQKILPVAPSQSADKYDYMKSMATVAMQKKVVVNEVRTPTNTWSGLGFSKSMPESAIKELLDFRAHNKGNLLPYNGSINGGFESANPSSLFSSGPRESRSRSGYESSLRAERLEEEESPSDCSRPGTIGSRRNSCSAVCPSSDLRDVFEKVGLGKYFSIFQEQEVDLPTFMTLTDEDLKELGISTFGARKKMLLTIQDLKKKPNFETKQPSPVSPERPVSSRSLFSDNDYNPLPFYKRHPIGIASKSGKW</sequence>
<dbReference type="OrthoDB" id="271862at2759"/>
<dbReference type="SUPFAM" id="SSF47769">
    <property type="entry name" value="SAM/Pointed domain"/>
    <property type="match status" value="1"/>
</dbReference>
<feature type="compositionally biased region" description="Low complexity" evidence="4">
    <location>
        <begin position="807"/>
        <end position="820"/>
    </location>
</feature>
<proteinExistence type="inferred from homology"/>
<feature type="region of interest" description="Disordered" evidence="4">
    <location>
        <begin position="683"/>
        <end position="732"/>
    </location>
</feature>
<evidence type="ECO:0000256" key="2">
    <source>
        <dbReference type="ARBA" id="ARBA00022737"/>
    </source>
</evidence>
<dbReference type="Pfam" id="PF22985">
    <property type="entry name" value="KH_BICC1"/>
    <property type="match status" value="2"/>
</dbReference>
<dbReference type="Pfam" id="PF00013">
    <property type="entry name" value="KH_1"/>
    <property type="match status" value="1"/>
</dbReference>
<evidence type="ECO:0000256" key="1">
    <source>
        <dbReference type="ARBA" id="ARBA00007662"/>
    </source>
</evidence>
<keyword evidence="3" id="KW-0694">RNA-binding</keyword>
<dbReference type="SMART" id="SM00322">
    <property type="entry name" value="KH"/>
    <property type="match status" value="1"/>
</dbReference>
<dbReference type="Pfam" id="PF00536">
    <property type="entry name" value="SAM_1"/>
    <property type="match status" value="1"/>
</dbReference>
<comment type="caution">
    <text evidence="6">The sequence shown here is derived from an EMBL/GenBank/DDBJ whole genome shotgun (WGS) entry which is preliminary data.</text>
</comment>
<dbReference type="Proteomes" id="UP001163046">
    <property type="component" value="Unassembled WGS sequence"/>
</dbReference>
<dbReference type="PROSITE" id="PS50084">
    <property type="entry name" value="KH_TYPE_1"/>
    <property type="match status" value="1"/>
</dbReference>
<dbReference type="InterPro" id="IPR013761">
    <property type="entry name" value="SAM/pointed_sf"/>
</dbReference>
<evidence type="ECO:0000256" key="3">
    <source>
        <dbReference type="PROSITE-ProRule" id="PRU00117"/>
    </source>
</evidence>
<name>A0A9X0CZ43_9CNID</name>
<feature type="region of interest" description="Disordered" evidence="4">
    <location>
        <begin position="800"/>
        <end position="832"/>
    </location>
</feature>
<protein>
    <submittedName>
        <fullName evidence="6">Protein bicaudal C 1</fullName>
    </submittedName>
</protein>
<dbReference type="InterPro" id="IPR054727">
    <property type="entry name" value="BICC1_KH"/>
</dbReference>
<dbReference type="InterPro" id="IPR001660">
    <property type="entry name" value="SAM"/>
</dbReference>
<feature type="compositionally biased region" description="Polar residues" evidence="4">
    <location>
        <begin position="430"/>
        <end position="464"/>
    </location>
</feature>
<dbReference type="PROSITE" id="PS50105">
    <property type="entry name" value="SAM_DOMAIN"/>
    <property type="match status" value="1"/>
</dbReference>
<dbReference type="InterPro" id="IPR036612">
    <property type="entry name" value="KH_dom_type_1_sf"/>
</dbReference>
<feature type="compositionally biased region" description="Basic and acidic residues" evidence="4">
    <location>
        <begin position="693"/>
        <end position="709"/>
    </location>
</feature>
<dbReference type="PANTHER" id="PTHR10627:SF69">
    <property type="entry name" value="PROTEIN BICAUDAL C"/>
    <property type="match status" value="1"/>
</dbReference>
<evidence type="ECO:0000256" key="4">
    <source>
        <dbReference type="SAM" id="MobiDB-lite"/>
    </source>
</evidence>